<dbReference type="GO" id="GO:0003677">
    <property type="term" value="F:DNA binding"/>
    <property type="evidence" value="ECO:0007669"/>
    <property type="project" value="UniProtKB-KW"/>
</dbReference>
<dbReference type="SMART" id="SM00419">
    <property type="entry name" value="HTH_CRP"/>
    <property type="match status" value="1"/>
</dbReference>
<comment type="caution">
    <text evidence="5">The sequence shown here is derived from an EMBL/GenBank/DDBJ whole genome shotgun (WGS) entry which is preliminary data.</text>
</comment>
<evidence type="ECO:0000256" key="1">
    <source>
        <dbReference type="ARBA" id="ARBA00023015"/>
    </source>
</evidence>
<dbReference type="RefSeq" id="WP_006691263.1">
    <property type="nucleotide sequence ID" value="NZ_GG694010.1"/>
</dbReference>
<protein>
    <submittedName>
        <fullName evidence="5">Transcriptional regulator, Crp/Fnr family</fullName>
    </submittedName>
</protein>
<gene>
    <name evidence="5" type="ORF">HMPREF0908_0022</name>
</gene>
<dbReference type="SUPFAM" id="SSF51206">
    <property type="entry name" value="cAMP-binding domain-like"/>
    <property type="match status" value="1"/>
</dbReference>
<feature type="domain" description="HTH crp-type" evidence="4">
    <location>
        <begin position="156"/>
        <end position="222"/>
    </location>
</feature>
<dbReference type="GO" id="GO:0005829">
    <property type="term" value="C:cytosol"/>
    <property type="evidence" value="ECO:0007669"/>
    <property type="project" value="TreeGrafter"/>
</dbReference>
<dbReference type="PANTHER" id="PTHR24567:SF26">
    <property type="entry name" value="REGULATORY PROTEIN YEIL"/>
    <property type="match status" value="1"/>
</dbReference>
<sequence length="236" mass="26768">MPARERKEYHFRDYIDRFDLWRPLTEEQRVLLTAHTYYRFCAKGETLHRGALGHLGTLHIVSGTLRVYVVTDEGREVNLCFMRAGEVALLSSAAFLGSVSCEAAIEAAENTELFCSETGICHRIIDANIHVRLLAYESAVHRLSEMLWRFQQMLFTPADQRLAKFLLAESERTAGSEIRLTHEQTAQALGTAREVVSRLIGEFSQEGMVRASRGCIHIMDRAALRRRADEGVGDRK</sequence>
<dbReference type="Proteomes" id="UP000005309">
    <property type="component" value="Unassembled WGS sequence"/>
</dbReference>
<evidence type="ECO:0000259" key="4">
    <source>
        <dbReference type="PROSITE" id="PS51063"/>
    </source>
</evidence>
<dbReference type="PROSITE" id="PS51063">
    <property type="entry name" value="HTH_CRP_2"/>
    <property type="match status" value="1"/>
</dbReference>
<dbReference type="InterPro" id="IPR018490">
    <property type="entry name" value="cNMP-bd_dom_sf"/>
</dbReference>
<dbReference type="EMBL" id="ACLA01000001">
    <property type="protein sequence ID" value="EEQ49650.1"/>
    <property type="molecule type" value="Genomic_DNA"/>
</dbReference>
<keyword evidence="1" id="KW-0805">Transcription regulation</keyword>
<dbReference type="STRING" id="638302.HMPREF0908_0022"/>
<keyword evidence="6" id="KW-1185">Reference proteome</keyword>
<dbReference type="InterPro" id="IPR014710">
    <property type="entry name" value="RmlC-like_jellyroll"/>
</dbReference>
<name>C4V0H8_9FIRM</name>
<dbReference type="PANTHER" id="PTHR24567">
    <property type="entry name" value="CRP FAMILY TRANSCRIPTIONAL REGULATORY PROTEIN"/>
    <property type="match status" value="1"/>
</dbReference>
<dbReference type="InterPro" id="IPR000595">
    <property type="entry name" value="cNMP-bd_dom"/>
</dbReference>
<dbReference type="Gene3D" id="1.10.10.10">
    <property type="entry name" value="Winged helix-like DNA-binding domain superfamily/Winged helix DNA-binding domain"/>
    <property type="match status" value="1"/>
</dbReference>
<dbReference type="InterPro" id="IPR036388">
    <property type="entry name" value="WH-like_DNA-bd_sf"/>
</dbReference>
<keyword evidence="3" id="KW-0804">Transcription</keyword>
<dbReference type="PRINTS" id="PR00034">
    <property type="entry name" value="HTHCRP"/>
</dbReference>
<dbReference type="AlphaFoldDB" id="C4V0H8"/>
<dbReference type="HOGENOM" id="CLU_075053_7_2_9"/>
<dbReference type="OrthoDB" id="9776746at2"/>
<dbReference type="Pfam" id="PF13545">
    <property type="entry name" value="HTH_Crp_2"/>
    <property type="match status" value="1"/>
</dbReference>
<reference evidence="5 6" key="1">
    <citation type="submission" date="2009-04" db="EMBL/GenBank/DDBJ databases">
        <authorList>
            <person name="Qin X."/>
            <person name="Bachman B."/>
            <person name="Battles P."/>
            <person name="Bell A."/>
            <person name="Bess C."/>
            <person name="Bickham C."/>
            <person name="Chaboub L."/>
            <person name="Chen D."/>
            <person name="Coyle M."/>
            <person name="Deiros D.R."/>
            <person name="Dinh H."/>
            <person name="Forbes L."/>
            <person name="Fowler G."/>
            <person name="Francisco L."/>
            <person name="Fu Q."/>
            <person name="Gubbala S."/>
            <person name="Hale W."/>
            <person name="Han Y."/>
            <person name="Hemphill L."/>
            <person name="Highlander S.K."/>
            <person name="Hirani K."/>
            <person name="Hogues M."/>
            <person name="Jackson L."/>
            <person name="Jakkamsetti A."/>
            <person name="Javaid M."/>
            <person name="Jiang H."/>
            <person name="Korchina V."/>
            <person name="Kovar C."/>
            <person name="Lara F."/>
            <person name="Lee S."/>
            <person name="Mata R."/>
            <person name="Mathew T."/>
            <person name="Moen C."/>
            <person name="Morales K."/>
            <person name="Munidasa M."/>
            <person name="Nazareth L."/>
            <person name="Ngo R."/>
            <person name="Nguyen L."/>
            <person name="Okwuonu G."/>
            <person name="Ongeri F."/>
            <person name="Patil S."/>
            <person name="Petrosino J."/>
            <person name="Pham C."/>
            <person name="Pham P."/>
            <person name="Pu L.-L."/>
            <person name="Puazo M."/>
            <person name="Raj R."/>
            <person name="Reid J."/>
            <person name="Rouhana J."/>
            <person name="Saada N."/>
            <person name="Shang Y."/>
            <person name="Simmons D."/>
            <person name="Thornton R."/>
            <person name="Warren J."/>
            <person name="Weissenberger G."/>
            <person name="Zhang J."/>
            <person name="Zhang L."/>
            <person name="Zhou C."/>
            <person name="Zhu D."/>
            <person name="Muzny D."/>
            <person name="Worley K."/>
            <person name="Gibbs R."/>
        </authorList>
    </citation>
    <scope>NUCLEOTIDE SEQUENCE [LARGE SCALE GENOMIC DNA]</scope>
    <source>
        <strain evidence="5 6">ATCC 43531</strain>
    </source>
</reference>
<dbReference type="eggNOG" id="COG0664">
    <property type="taxonomic scope" value="Bacteria"/>
</dbReference>
<dbReference type="Gene3D" id="2.60.120.10">
    <property type="entry name" value="Jelly Rolls"/>
    <property type="match status" value="1"/>
</dbReference>
<keyword evidence="2" id="KW-0238">DNA-binding</keyword>
<dbReference type="InterPro" id="IPR050397">
    <property type="entry name" value="Env_Response_Regulators"/>
</dbReference>
<dbReference type="InterPro" id="IPR012318">
    <property type="entry name" value="HTH_CRP"/>
</dbReference>
<accession>C4V0H8</accession>
<dbReference type="SUPFAM" id="SSF46785">
    <property type="entry name" value="Winged helix' DNA-binding domain"/>
    <property type="match status" value="1"/>
</dbReference>
<dbReference type="CDD" id="cd00038">
    <property type="entry name" value="CAP_ED"/>
    <property type="match status" value="1"/>
</dbReference>
<dbReference type="InterPro" id="IPR036390">
    <property type="entry name" value="WH_DNA-bd_sf"/>
</dbReference>
<evidence type="ECO:0000313" key="6">
    <source>
        <dbReference type="Proteomes" id="UP000005309"/>
    </source>
</evidence>
<proteinExistence type="predicted"/>
<evidence type="ECO:0000256" key="2">
    <source>
        <dbReference type="ARBA" id="ARBA00023125"/>
    </source>
</evidence>
<dbReference type="GO" id="GO:0003700">
    <property type="term" value="F:DNA-binding transcription factor activity"/>
    <property type="evidence" value="ECO:0007669"/>
    <property type="project" value="TreeGrafter"/>
</dbReference>
<evidence type="ECO:0000313" key="5">
    <source>
        <dbReference type="EMBL" id="EEQ49650.1"/>
    </source>
</evidence>
<organism evidence="5 6">
    <name type="scientific">Selenomonas flueggei ATCC 43531</name>
    <dbReference type="NCBI Taxonomy" id="638302"/>
    <lineage>
        <taxon>Bacteria</taxon>
        <taxon>Bacillati</taxon>
        <taxon>Bacillota</taxon>
        <taxon>Negativicutes</taxon>
        <taxon>Selenomonadales</taxon>
        <taxon>Selenomonadaceae</taxon>
        <taxon>Selenomonas</taxon>
    </lineage>
</organism>
<evidence type="ECO:0000256" key="3">
    <source>
        <dbReference type="ARBA" id="ARBA00023163"/>
    </source>
</evidence>